<dbReference type="SUPFAM" id="SSF53850">
    <property type="entry name" value="Periplasmic binding protein-like II"/>
    <property type="match status" value="1"/>
</dbReference>
<name>A0A1B2EU51_9HYPH</name>
<evidence type="ECO:0000256" key="5">
    <source>
        <dbReference type="SAM" id="SignalP"/>
    </source>
</evidence>
<sequence>MNALSWNALSRRSIVAAALLLGTAPALAQPVPTRPVTLELFGLASHNWQLVIDRFQAQYPNIKIKFTKFSTDEMKQALRVGASSGKLPDLWWNWGGSLASPYNRAGYALKITPEMQKEYGIDQNVTPASLDITRDGADLYGIPNKIGPFGFIYKKALFAKYNIKEPTTFQELEKAAETLKANGVTPFSIGGKFSWMTMRFFDFFLEHYAGPAGHDALLNTETPWTSDPVVKSFAKLKEWSDKGYFPKGFLNIDPSTNLPLLYNDQAAIVFDTPSLETSRIIRENMSPADYGTFPLPTDHKPLRAPGSPSQFQVNAKTPEETRQAALLFVSFAARPEIAPVTAEAVGYPSATKGILPPENLPIQRKWAEWTQGEVGFYKLTDQGLPQDVVASYFEAQDSVILGAMKPEEAAEQVQEAITRFKKRNN</sequence>
<dbReference type="Gene3D" id="3.40.190.10">
    <property type="entry name" value="Periplasmic binding protein-like II"/>
    <property type="match status" value="2"/>
</dbReference>
<evidence type="ECO:0000256" key="1">
    <source>
        <dbReference type="ARBA" id="ARBA00004418"/>
    </source>
</evidence>
<reference evidence="6" key="1">
    <citation type="submission" date="2016-07" db="EMBL/GenBank/DDBJ databases">
        <title>Microvirga ossetica sp. nov. a new species of rhizobia isolated from root nodules of the legume species Vicia alpestris Steven originated from North Ossetia region in the Caucasus.</title>
        <authorList>
            <person name="Safronova V.I."/>
            <person name="Kuznetsova I.G."/>
            <person name="Sazanova A.L."/>
            <person name="Belimov A."/>
            <person name="Andronov E."/>
            <person name="Osledkin Y.S."/>
            <person name="Onishchuk O.P."/>
            <person name="Kurchak O.N."/>
            <person name="Shaposhnikov A.I."/>
            <person name="Willems A."/>
            <person name="Tikhonovich I.A."/>
        </authorList>
    </citation>
    <scope>NUCLEOTIDE SEQUENCE [LARGE SCALE GENOMIC DNA]</scope>
    <source>
        <strain evidence="6">V5/3M</strain>
        <plasmid evidence="6">unnamed3</plasmid>
    </source>
</reference>
<dbReference type="InterPro" id="IPR050490">
    <property type="entry name" value="Bact_solute-bd_prot1"/>
</dbReference>
<comment type="similarity">
    <text evidence="2">Belongs to the bacterial solute-binding protein 1 family.</text>
</comment>
<dbReference type="GO" id="GO:0042597">
    <property type="term" value="C:periplasmic space"/>
    <property type="evidence" value="ECO:0007669"/>
    <property type="project" value="UniProtKB-SubCell"/>
</dbReference>
<dbReference type="PANTHER" id="PTHR43649:SF29">
    <property type="entry name" value="OSMOPROTECTIVE COMPOUNDS-BINDING PROTEIN GGTB"/>
    <property type="match status" value="1"/>
</dbReference>
<keyword evidence="5" id="KW-0732">Signal</keyword>
<keyword evidence="6" id="KW-0614">Plasmid</keyword>
<evidence type="ECO:0000256" key="2">
    <source>
        <dbReference type="ARBA" id="ARBA00008520"/>
    </source>
</evidence>
<proteinExistence type="inferred from homology"/>
<comment type="subcellular location">
    <subcellularLocation>
        <location evidence="1">Periplasm</location>
    </subcellularLocation>
</comment>
<dbReference type="PANTHER" id="PTHR43649">
    <property type="entry name" value="ARABINOSE-BINDING PROTEIN-RELATED"/>
    <property type="match status" value="1"/>
</dbReference>
<geneLocation type="plasmid" evidence="6">
    <name>unnamed3</name>
</geneLocation>
<dbReference type="KEGG" id="moc:BB934_35055"/>
<evidence type="ECO:0008006" key="7">
    <source>
        <dbReference type="Google" id="ProtNLM"/>
    </source>
</evidence>
<evidence type="ECO:0000256" key="3">
    <source>
        <dbReference type="ARBA" id="ARBA00022448"/>
    </source>
</evidence>
<keyword evidence="4" id="KW-0574">Periplasm</keyword>
<protein>
    <recommendedName>
        <fullName evidence="7">ABC transporter substrate-binding protein</fullName>
    </recommendedName>
</protein>
<evidence type="ECO:0000313" key="6">
    <source>
        <dbReference type="EMBL" id="ANY83490.1"/>
    </source>
</evidence>
<dbReference type="OrthoDB" id="5897001at2"/>
<keyword evidence="3" id="KW-0813">Transport</keyword>
<accession>A0A1B2EU51</accession>
<gene>
    <name evidence="6" type="ORF">BB934_35055</name>
</gene>
<dbReference type="EMBL" id="CP016618">
    <property type="protein sequence ID" value="ANY83490.1"/>
    <property type="molecule type" value="Genomic_DNA"/>
</dbReference>
<feature type="signal peptide" evidence="5">
    <location>
        <begin position="1"/>
        <end position="28"/>
    </location>
</feature>
<evidence type="ECO:0000256" key="4">
    <source>
        <dbReference type="ARBA" id="ARBA00022764"/>
    </source>
</evidence>
<dbReference type="InterPro" id="IPR006059">
    <property type="entry name" value="SBP"/>
</dbReference>
<dbReference type="Pfam" id="PF01547">
    <property type="entry name" value="SBP_bac_1"/>
    <property type="match status" value="1"/>
</dbReference>
<dbReference type="AlphaFoldDB" id="A0A1B2EU51"/>
<organism evidence="6">
    <name type="scientific">Microvirga ossetica</name>
    <dbReference type="NCBI Taxonomy" id="1882682"/>
    <lineage>
        <taxon>Bacteria</taxon>
        <taxon>Pseudomonadati</taxon>
        <taxon>Pseudomonadota</taxon>
        <taxon>Alphaproteobacteria</taxon>
        <taxon>Hyphomicrobiales</taxon>
        <taxon>Methylobacteriaceae</taxon>
        <taxon>Microvirga</taxon>
    </lineage>
</organism>
<feature type="chain" id="PRO_5008536473" description="ABC transporter substrate-binding protein" evidence="5">
    <location>
        <begin position="29"/>
        <end position="425"/>
    </location>
</feature>
<dbReference type="RefSeq" id="WP_099514499.1">
    <property type="nucleotide sequence ID" value="NZ_CP016618.1"/>
</dbReference>